<reference evidence="4" key="1">
    <citation type="submission" date="2015-03" db="EMBL/GenBank/DDBJ databases">
        <title>Draft genome sequence of a novel methanotroph (Sn10-6) isolated from flooded ricefield rhizosphere in India.</title>
        <authorList>
            <person name="Pandit P.S."/>
            <person name="Pore S.D."/>
            <person name="Arora P."/>
            <person name="Kapse N.G."/>
            <person name="Dhakephalkar P.K."/>
            <person name="Rahalkar M.C."/>
        </authorList>
    </citation>
    <scope>NUCLEOTIDE SEQUENCE [LARGE SCALE GENOMIC DNA]</scope>
    <source>
        <strain evidence="4">Sn10-6</strain>
    </source>
</reference>
<feature type="transmembrane region" description="Helical" evidence="1">
    <location>
        <begin position="36"/>
        <end position="58"/>
    </location>
</feature>
<dbReference type="Gene3D" id="1.20.1280.290">
    <property type="match status" value="1"/>
</dbReference>
<organism evidence="3 4">
    <name type="scientific">Methylocucumis oryzae</name>
    <dbReference type="NCBI Taxonomy" id="1632867"/>
    <lineage>
        <taxon>Bacteria</taxon>
        <taxon>Pseudomonadati</taxon>
        <taxon>Pseudomonadota</taxon>
        <taxon>Gammaproteobacteria</taxon>
        <taxon>Methylococcales</taxon>
        <taxon>Methylococcaceae</taxon>
        <taxon>Methylocucumis</taxon>
    </lineage>
</organism>
<keyword evidence="1" id="KW-1133">Transmembrane helix</keyword>
<keyword evidence="1" id="KW-0472">Membrane</keyword>
<dbReference type="RefSeq" id="WP_045779195.1">
    <property type="nucleotide sequence ID" value="NZ_LAJX01000102.1"/>
</dbReference>
<feature type="transmembrane region" description="Helical" evidence="1">
    <location>
        <begin position="64"/>
        <end position="83"/>
    </location>
</feature>
<keyword evidence="4" id="KW-1185">Reference proteome</keyword>
<dbReference type="Proteomes" id="UP000033684">
    <property type="component" value="Unassembled WGS sequence"/>
</dbReference>
<feature type="transmembrane region" description="Helical" evidence="1">
    <location>
        <begin position="6"/>
        <end position="24"/>
    </location>
</feature>
<dbReference type="GO" id="GO:0008915">
    <property type="term" value="F:lipid-A-disaccharide synthase activity"/>
    <property type="evidence" value="ECO:0007669"/>
    <property type="project" value="InterPro"/>
</dbReference>
<reference evidence="3 4" key="2">
    <citation type="journal article" date="2016" name="Microb. Ecol.">
        <title>Genome Characteristics of a Novel Type I Methanotroph (Sn10-6) Isolated from a Flooded Indian Rice Field.</title>
        <authorList>
            <person name="Rahalkar M.C."/>
            <person name="Pandit P.S."/>
            <person name="Dhakephalkar P.K."/>
            <person name="Pore S."/>
            <person name="Arora P."/>
            <person name="Kapse N."/>
        </authorList>
    </citation>
    <scope>NUCLEOTIDE SEQUENCE [LARGE SCALE GENOMIC DNA]</scope>
    <source>
        <strain evidence="3 4">Sn10-6</strain>
    </source>
</reference>
<evidence type="ECO:0000259" key="2">
    <source>
        <dbReference type="SMART" id="SM01259"/>
    </source>
</evidence>
<gene>
    <name evidence="3" type="ORF">VZ94_10460</name>
</gene>
<dbReference type="PATRIC" id="fig|1632867.3.peg.125"/>
<dbReference type="InterPro" id="IPR011499">
    <property type="entry name" value="Lipid_A_biosynth_N"/>
</dbReference>
<evidence type="ECO:0000256" key="1">
    <source>
        <dbReference type="SAM" id="Phobius"/>
    </source>
</evidence>
<dbReference type="GO" id="GO:0009245">
    <property type="term" value="P:lipid A biosynthetic process"/>
    <property type="evidence" value="ECO:0007669"/>
    <property type="project" value="InterPro"/>
</dbReference>
<accession>A0A0F3IIF4</accession>
<evidence type="ECO:0000313" key="4">
    <source>
        <dbReference type="Proteomes" id="UP000033684"/>
    </source>
</evidence>
<dbReference type="SMART" id="SM01259">
    <property type="entry name" value="LAB_N"/>
    <property type="match status" value="1"/>
</dbReference>
<comment type="caution">
    <text evidence="3">The sequence shown here is derived from an EMBL/GenBank/DDBJ whole genome shotgun (WGS) entry which is preliminary data.</text>
</comment>
<dbReference type="EMBL" id="LAJX01000102">
    <property type="protein sequence ID" value="KJV06550.1"/>
    <property type="molecule type" value="Genomic_DNA"/>
</dbReference>
<protein>
    <submittedName>
        <fullName evidence="3">Lipid A biosynthesis protein</fullName>
    </submittedName>
</protein>
<dbReference type="GO" id="GO:0016020">
    <property type="term" value="C:membrane"/>
    <property type="evidence" value="ECO:0007669"/>
    <property type="project" value="GOC"/>
</dbReference>
<proteinExistence type="predicted"/>
<name>A0A0F3IIF4_9GAMM</name>
<dbReference type="OrthoDB" id="9793186at2"/>
<sequence>MTSETLWLGIGFIGQALFSARFIIQWLQSEKEKKSVFPVAFWYFSIAGGLTLTAYAIYRQDPVFILGQASGLLIYLRNLYFVVYQPKQKIRPKVKVGHRYTLNVQIFGF</sequence>
<keyword evidence="1" id="KW-0812">Transmembrane</keyword>
<dbReference type="AlphaFoldDB" id="A0A0F3IIF4"/>
<evidence type="ECO:0000313" key="3">
    <source>
        <dbReference type="EMBL" id="KJV06550.1"/>
    </source>
</evidence>
<feature type="domain" description="Lipid A biosynthesis N-terminal" evidence="2">
    <location>
        <begin position="10"/>
        <end position="81"/>
    </location>
</feature>
<dbReference type="Pfam" id="PF07578">
    <property type="entry name" value="LAB_N"/>
    <property type="match status" value="1"/>
</dbReference>